<evidence type="ECO:0000256" key="1">
    <source>
        <dbReference type="SAM" id="Phobius"/>
    </source>
</evidence>
<dbReference type="KEGG" id="mmob:F6R98_09985"/>
<gene>
    <name evidence="2" type="ORF">F6R98_09985</name>
</gene>
<dbReference type="EMBL" id="CP044205">
    <property type="protein sequence ID" value="QFY42901.1"/>
    <property type="molecule type" value="Genomic_DNA"/>
</dbReference>
<dbReference type="RefSeq" id="WP_153248891.1">
    <property type="nucleotide sequence ID" value="NZ_CP044205.1"/>
</dbReference>
<evidence type="ECO:0000313" key="3">
    <source>
        <dbReference type="Proteomes" id="UP000325755"/>
    </source>
</evidence>
<feature type="transmembrane region" description="Helical" evidence="1">
    <location>
        <begin position="115"/>
        <end position="136"/>
    </location>
</feature>
<dbReference type="FunCoup" id="A0A5Q0BL28">
    <property type="interactions" value="24"/>
</dbReference>
<keyword evidence="1" id="KW-0812">Transmembrane</keyword>
<sequence>MIEEEVCVTSVKDDVAWVEKTSVSPCGSCREACAGSIAGKLFARRKLSFSVHADPQLNIGDRIVVGLPDSALVRASFLVYLLPLMGFFIGAFLVGELAARLNLPAHDLLSLSGGLLGIVFCLILIRFSGFFEGAMYRPVILRKLS</sequence>
<dbReference type="InterPro" id="IPR007359">
    <property type="entry name" value="SigmaE_reg_RseC_MucC"/>
</dbReference>
<keyword evidence="1" id="KW-0472">Membrane</keyword>
<dbReference type="Pfam" id="PF04246">
    <property type="entry name" value="RseC_MucC"/>
    <property type="match status" value="1"/>
</dbReference>
<dbReference type="InterPro" id="IPR026268">
    <property type="entry name" value="RseC"/>
</dbReference>
<dbReference type="PANTHER" id="PTHR35867:SF1">
    <property type="entry name" value="PROTEIN RSEC"/>
    <property type="match status" value="1"/>
</dbReference>
<dbReference type="OrthoDB" id="9795854at2"/>
<dbReference type="PIRSF" id="PIRSF004923">
    <property type="entry name" value="RseC"/>
    <property type="match status" value="1"/>
</dbReference>
<keyword evidence="1" id="KW-1133">Transmembrane helix</keyword>
<accession>A0A5Q0BL28</accession>
<dbReference type="AlphaFoldDB" id="A0A5Q0BL28"/>
<dbReference type="PANTHER" id="PTHR35867">
    <property type="entry name" value="PROTEIN RSEC"/>
    <property type="match status" value="1"/>
</dbReference>
<reference evidence="2 3" key="1">
    <citation type="submission" date="2019-09" db="EMBL/GenBank/DDBJ databases">
        <title>Ecophysiology of the spiral-shaped methanotroph Methylospira mobilis as revealed by the complete genome sequence.</title>
        <authorList>
            <person name="Oshkin I.Y."/>
            <person name="Dedysh S.N."/>
            <person name="Miroshnikov K."/>
            <person name="Danilova O.V."/>
            <person name="Hakobyan A."/>
            <person name="Liesack W."/>
        </authorList>
    </citation>
    <scope>NUCLEOTIDE SEQUENCE [LARGE SCALE GENOMIC DNA]</scope>
    <source>
        <strain evidence="2 3">Shm1</strain>
    </source>
</reference>
<protein>
    <submittedName>
        <fullName evidence="2">SoxR reducing system RseC family protein</fullName>
    </submittedName>
</protein>
<proteinExistence type="predicted"/>
<keyword evidence="3" id="KW-1185">Reference proteome</keyword>
<dbReference type="Proteomes" id="UP000325755">
    <property type="component" value="Chromosome"/>
</dbReference>
<name>A0A5Q0BL28_9GAMM</name>
<feature type="transmembrane region" description="Helical" evidence="1">
    <location>
        <begin position="77"/>
        <end position="95"/>
    </location>
</feature>
<dbReference type="InParanoid" id="A0A5Q0BL28"/>
<organism evidence="2 3">
    <name type="scientific">Candidatus Methylospira mobilis</name>
    <dbReference type="NCBI Taxonomy" id="1808979"/>
    <lineage>
        <taxon>Bacteria</taxon>
        <taxon>Pseudomonadati</taxon>
        <taxon>Pseudomonadota</taxon>
        <taxon>Gammaproteobacteria</taxon>
        <taxon>Methylococcales</taxon>
        <taxon>Methylococcaceae</taxon>
        <taxon>Candidatus Methylospira</taxon>
    </lineage>
</organism>
<evidence type="ECO:0000313" key="2">
    <source>
        <dbReference type="EMBL" id="QFY42901.1"/>
    </source>
</evidence>